<feature type="signal peptide" evidence="3">
    <location>
        <begin position="1"/>
        <end position="23"/>
    </location>
</feature>
<organism evidence="4">
    <name type="scientific">uncultured Solirubrobacteraceae bacterium</name>
    <dbReference type="NCBI Taxonomy" id="1162706"/>
    <lineage>
        <taxon>Bacteria</taxon>
        <taxon>Bacillati</taxon>
        <taxon>Actinomycetota</taxon>
        <taxon>Thermoleophilia</taxon>
        <taxon>Solirubrobacterales</taxon>
        <taxon>Solirubrobacteraceae</taxon>
        <taxon>environmental samples</taxon>
    </lineage>
</organism>
<sequence>MLRTRRFLCLLALILALPSAAFAQGAGDDQYQDPFGDEPTQQQDPGDGGIGDDPPGDGGGSGNGGSGNDNGGGGTGGDGKTGNGGGTGGGQTTPRPDPDALPMTGSDPRPLLFIGAAFLLGGIGLRLRTIDPNDF</sequence>
<evidence type="ECO:0000256" key="2">
    <source>
        <dbReference type="SAM" id="Phobius"/>
    </source>
</evidence>
<dbReference type="EMBL" id="CADCVT010000192">
    <property type="protein sequence ID" value="CAA9501304.1"/>
    <property type="molecule type" value="Genomic_DNA"/>
</dbReference>
<feature type="compositionally biased region" description="Gly residues" evidence="1">
    <location>
        <begin position="46"/>
        <end position="91"/>
    </location>
</feature>
<accession>A0A6J4SJM0</accession>
<gene>
    <name evidence="4" type="ORF">AVDCRST_MAG85-1779</name>
</gene>
<feature type="region of interest" description="Disordered" evidence="1">
    <location>
        <begin position="26"/>
        <end position="110"/>
    </location>
</feature>
<keyword evidence="2" id="KW-1133">Transmembrane helix</keyword>
<feature type="transmembrane region" description="Helical" evidence="2">
    <location>
        <begin position="110"/>
        <end position="127"/>
    </location>
</feature>
<proteinExistence type="predicted"/>
<protein>
    <submittedName>
        <fullName evidence="4">Uncharacterized protein</fullName>
    </submittedName>
</protein>
<reference evidence="4" key="1">
    <citation type="submission" date="2020-02" db="EMBL/GenBank/DDBJ databases">
        <authorList>
            <person name="Meier V. D."/>
        </authorList>
    </citation>
    <scope>NUCLEOTIDE SEQUENCE</scope>
    <source>
        <strain evidence="4">AVDCRST_MAG85</strain>
    </source>
</reference>
<evidence type="ECO:0000256" key="3">
    <source>
        <dbReference type="SAM" id="SignalP"/>
    </source>
</evidence>
<keyword evidence="2" id="KW-0812">Transmembrane</keyword>
<keyword evidence="3" id="KW-0732">Signal</keyword>
<evidence type="ECO:0000256" key="1">
    <source>
        <dbReference type="SAM" id="MobiDB-lite"/>
    </source>
</evidence>
<feature type="chain" id="PRO_5027006172" evidence="3">
    <location>
        <begin position="24"/>
        <end position="135"/>
    </location>
</feature>
<keyword evidence="2" id="KW-0472">Membrane</keyword>
<evidence type="ECO:0000313" key="4">
    <source>
        <dbReference type="EMBL" id="CAA9501304.1"/>
    </source>
</evidence>
<dbReference type="AlphaFoldDB" id="A0A6J4SJM0"/>
<name>A0A6J4SJM0_9ACTN</name>